<keyword evidence="10" id="KW-0378">Hydrolase</keyword>
<organism evidence="10 11">
    <name type="scientific">Archaeoglobus veneficus (strain DSM 11195 / SNP6)</name>
    <dbReference type="NCBI Taxonomy" id="693661"/>
    <lineage>
        <taxon>Archaea</taxon>
        <taxon>Methanobacteriati</taxon>
        <taxon>Methanobacteriota</taxon>
        <taxon>Archaeoglobi</taxon>
        <taxon>Archaeoglobales</taxon>
        <taxon>Archaeoglobaceae</taxon>
        <taxon>Archaeoglobus</taxon>
    </lineage>
</organism>
<dbReference type="GO" id="GO:0046872">
    <property type="term" value="F:metal ion binding"/>
    <property type="evidence" value="ECO:0007669"/>
    <property type="project" value="UniProtKB-KW"/>
</dbReference>
<name>F2KQU0_ARCVS</name>
<feature type="domain" description="P-type ATPase A" evidence="9">
    <location>
        <begin position="125"/>
        <end position="224"/>
    </location>
</feature>
<dbReference type="GeneID" id="10393728"/>
<sequence length="615" mass="66345">MHEHGEDKENVVKELIPIAVSSILFIVGMIFRESLHEIPVFEYGVFITAYLVAGWKVIWNAVKNVRTGVIFDEYSLMTIATAGAIAIHEMPEAVGVMLFFRIGEFFQDLAVDRSRRSIKSLLEIRPPFANLKIDERIERVKPEQVKVGDLIIVKPGERIPLDGVVIEGSSIVDTSALTGESRPRKVGAGDEVLSGMVNVSGLLTVRVTKPFSESTVSRILELVEKAGVRKAKAEKSITRFARYYTPAVILLAVSMAVIPPVLLAEPFSPWIYRALVLLVISCPCALVLSIPLSYFAGIGKAAKEGILVKGANFIDALSKAGVVAFDKTGTLTKGSFKVVGVIAKNGFNEDDVLKFAALAEMHSNHPIAKSILEACKVSGSVESYEEIAGMGVKVKVNGDTIIAGNDALMHAEEIEHDTCRVEGTVVHVAVNGVYAGYIIISDEIKDDAAKAVEELKMLGCRVVMLTGDSRGVAEIVARKLGLDEFYAELLPEGKVKIVEKLESENTVVFAGDGINDAPAIARADVGVAMSGLGSDAAIEVADVAIMDDMPSKVAKVIKLSRKTQRIVWQNIAFALSVKGLFIILGSFGMATMWEAVFADVGVSLIAVFNAMRILR</sequence>
<dbReference type="SUPFAM" id="SSF56784">
    <property type="entry name" value="HAD-like"/>
    <property type="match status" value="1"/>
</dbReference>
<keyword evidence="11" id="KW-1185">Reference proteome</keyword>
<evidence type="ECO:0000313" key="11">
    <source>
        <dbReference type="Proteomes" id="UP000008136"/>
    </source>
</evidence>
<dbReference type="SUPFAM" id="SSF81665">
    <property type="entry name" value="Calcium ATPase, transmembrane domain M"/>
    <property type="match status" value="1"/>
</dbReference>
<evidence type="ECO:0000256" key="4">
    <source>
        <dbReference type="ARBA" id="ARBA00022723"/>
    </source>
</evidence>
<dbReference type="InterPro" id="IPR051014">
    <property type="entry name" value="Cation_Transport_ATPase_IB"/>
</dbReference>
<dbReference type="InterPro" id="IPR036412">
    <property type="entry name" value="HAD-like_sf"/>
</dbReference>
<dbReference type="Gene3D" id="3.40.50.1000">
    <property type="entry name" value="HAD superfamily/HAD-like"/>
    <property type="match status" value="1"/>
</dbReference>
<dbReference type="InterPro" id="IPR018303">
    <property type="entry name" value="ATPase_P-typ_P_site"/>
</dbReference>
<dbReference type="eggNOG" id="arCOG01576">
    <property type="taxonomic scope" value="Archaea"/>
</dbReference>
<keyword evidence="3 8" id="KW-0812">Transmembrane</keyword>
<dbReference type="NCBIfam" id="TIGR01525">
    <property type="entry name" value="ATPase-IB_hvy"/>
    <property type="match status" value="1"/>
</dbReference>
<dbReference type="PROSITE" id="PS00154">
    <property type="entry name" value="ATPASE_E1_E2"/>
    <property type="match status" value="1"/>
</dbReference>
<accession>F2KQU0</accession>
<evidence type="ECO:0000256" key="6">
    <source>
        <dbReference type="ARBA" id="ARBA00022989"/>
    </source>
</evidence>
<dbReference type="Pfam" id="PF00702">
    <property type="entry name" value="Hydrolase"/>
    <property type="match status" value="1"/>
</dbReference>
<dbReference type="Gene3D" id="2.70.150.10">
    <property type="entry name" value="Calcium-transporting ATPase, cytoplasmic transduction domain A"/>
    <property type="match status" value="1"/>
</dbReference>
<feature type="transmembrane region" description="Helical" evidence="8">
    <location>
        <begin position="43"/>
        <end position="62"/>
    </location>
</feature>
<dbReference type="STRING" id="693661.Arcve_0631"/>
<evidence type="ECO:0000259" key="9">
    <source>
        <dbReference type="Pfam" id="PF00122"/>
    </source>
</evidence>
<dbReference type="InterPro" id="IPR023298">
    <property type="entry name" value="ATPase_P-typ_TM_dom_sf"/>
</dbReference>
<feature type="transmembrane region" description="Helical" evidence="8">
    <location>
        <begin position="595"/>
        <end position="614"/>
    </location>
</feature>
<keyword evidence="7 8" id="KW-0472">Membrane</keyword>
<dbReference type="InterPro" id="IPR023214">
    <property type="entry name" value="HAD_sf"/>
</dbReference>
<evidence type="ECO:0000256" key="3">
    <source>
        <dbReference type="ARBA" id="ARBA00022692"/>
    </source>
</evidence>
<dbReference type="InterPro" id="IPR059000">
    <property type="entry name" value="ATPase_P-type_domA"/>
</dbReference>
<dbReference type="GO" id="GO:0005524">
    <property type="term" value="F:ATP binding"/>
    <property type="evidence" value="ECO:0007669"/>
    <property type="project" value="InterPro"/>
</dbReference>
<dbReference type="PANTHER" id="PTHR48085">
    <property type="entry name" value="CADMIUM/ZINC-TRANSPORTING ATPASE HMA2-RELATED"/>
    <property type="match status" value="1"/>
</dbReference>
<dbReference type="InterPro" id="IPR027256">
    <property type="entry name" value="P-typ_ATPase_IB"/>
</dbReference>
<feature type="transmembrane region" description="Helical" evidence="8">
    <location>
        <begin position="243"/>
        <end position="264"/>
    </location>
</feature>
<dbReference type="InterPro" id="IPR001757">
    <property type="entry name" value="P_typ_ATPase"/>
</dbReference>
<dbReference type="EMBL" id="CP002588">
    <property type="protein sequence ID" value="AEA46652.1"/>
    <property type="molecule type" value="Genomic_DNA"/>
</dbReference>
<dbReference type="GO" id="GO:0015086">
    <property type="term" value="F:cadmium ion transmembrane transporter activity"/>
    <property type="evidence" value="ECO:0007669"/>
    <property type="project" value="TreeGrafter"/>
</dbReference>
<dbReference type="OrthoDB" id="8588at2157"/>
<dbReference type="PANTHER" id="PTHR48085:SF5">
    <property type="entry name" value="CADMIUM_ZINC-TRANSPORTING ATPASE HMA4-RELATED"/>
    <property type="match status" value="1"/>
</dbReference>
<dbReference type="CDD" id="cd07548">
    <property type="entry name" value="P-type_ATPase-Cd_Zn_Co_like"/>
    <property type="match status" value="1"/>
</dbReference>
<dbReference type="PRINTS" id="PR00941">
    <property type="entry name" value="CDATPASE"/>
</dbReference>
<keyword evidence="4" id="KW-0479">Metal-binding</keyword>
<evidence type="ECO:0000256" key="8">
    <source>
        <dbReference type="SAM" id="Phobius"/>
    </source>
</evidence>
<dbReference type="GO" id="GO:0016887">
    <property type="term" value="F:ATP hydrolysis activity"/>
    <property type="evidence" value="ECO:0007669"/>
    <property type="project" value="InterPro"/>
</dbReference>
<proteinExistence type="inferred from homology"/>
<dbReference type="GO" id="GO:0016020">
    <property type="term" value="C:membrane"/>
    <property type="evidence" value="ECO:0007669"/>
    <property type="project" value="UniProtKB-SubCell"/>
</dbReference>
<keyword evidence="5" id="KW-1278">Translocase</keyword>
<dbReference type="SFLD" id="SFLDS00003">
    <property type="entry name" value="Haloacid_Dehalogenase"/>
    <property type="match status" value="1"/>
</dbReference>
<dbReference type="SFLD" id="SFLDF00027">
    <property type="entry name" value="p-type_atpase"/>
    <property type="match status" value="1"/>
</dbReference>
<feature type="transmembrane region" description="Helical" evidence="8">
    <location>
        <begin position="15"/>
        <end position="31"/>
    </location>
</feature>
<dbReference type="GO" id="GO:0019829">
    <property type="term" value="F:ATPase-coupled monoatomic cation transmembrane transporter activity"/>
    <property type="evidence" value="ECO:0007669"/>
    <property type="project" value="InterPro"/>
</dbReference>
<evidence type="ECO:0000256" key="7">
    <source>
        <dbReference type="ARBA" id="ARBA00023136"/>
    </source>
</evidence>
<dbReference type="NCBIfam" id="TIGR01494">
    <property type="entry name" value="ATPase_P-type"/>
    <property type="match status" value="1"/>
</dbReference>
<dbReference type="RefSeq" id="WP_013683326.1">
    <property type="nucleotide sequence ID" value="NC_015320.1"/>
</dbReference>
<dbReference type="Proteomes" id="UP000008136">
    <property type="component" value="Chromosome"/>
</dbReference>
<evidence type="ECO:0000256" key="1">
    <source>
        <dbReference type="ARBA" id="ARBA00004370"/>
    </source>
</evidence>
<gene>
    <name evidence="10" type="ordered locus">Arcve_0631</name>
</gene>
<dbReference type="InterPro" id="IPR023299">
    <property type="entry name" value="ATPase_P-typ_cyto_dom_N"/>
</dbReference>
<dbReference type="HOGENOM" id="CLU_001771_6_2_2"/>
<dbReference type="SUPFAM" id="SSF81653">
    <property type="entry name" value="Calcium ATPase, transduction domain A"/>
    <property type="match status" value="1"/>
</dbReference>
<feature type="transmembrane region" description="Helical" evidence="8">
    <location>
        <begin position="567"/>
        <end position="589"/>
    </location>
</feature>
<dbReference type="InterPro" id="IPR044492">
    <property type="entry name" value="P_typ_ATPase_HD_dom"/>
</dbReference>
<feature type="transmembrane region" description="Helical" evidence="8">
    <location>
        <begin position="270"/>
        <end position="295"/>
    </location>
</feature>
<evidence type="ECO:0000256" key="5">
    <source>
        <dbReference type="ARBA" id="ARBA00022967"/>
    </source>
</evidence>
<dbReference type="KEGG" id="ave:Arcve_0631"/>
<dbReference type="AlphaFoldDB" id="F2KQU0"/>
<dbReference type="NCBIfam" id="TIGR01512">
    <property type="entry name" value="ATPase-IB2_Cd"/>
    <property type="match status" value="1"/>
</dbReference>
<comment type="similarity">
    <text evidence="2">Belongs to the cation transport ATPase (P-type) (TC 3.A.3) family. Type IB subfamily.</text>
</comment>
<evidence type="ECO:0000313" key="10">
    <source>
        <dbReference type="EMBL" id="AEA46652.1"/>
    </source>
</evidence>
<dbReference type="SFLD" id="SFLDG00002">
    <property type="entry name" value="C1.7:_P-type_atpase_like"/>
    <property type="match status" value="1"/>
</dbReference>
<comment type="subcellular location">
    <subcellularLocation>
        <location evidence="1">Membrane</location>
    </subcellularLocation>
</comment>
<reference evidence="10 11" key="1">
    <citation type="submission" date="2011-03" db="EMBL/GenBank/DDBJ databases">
        <title>The complete genome of Archaeoglobus veneficus SNP6.</title>
        <authorList>
            <consortium name="US DOE Joint Genome Institute (JGI-PGF)"/>
            <person name="Lucas S."/>
            <person name="Copeland A."/>
            <person name="Lapidus A."/>
            <person name="Bruce D."/>
            <person name="Goodwin L."/>
            <person name="Pitluck S."/>
            <person name="Kyrpides N."/>
            <person name="Mavromatis K."/>
            <person name="Pagani I."/>
            <person name="Ivanova N."/>
            <person name="Mikhailova N."/>
            <person name="Lu M."/>
            <person name="Detter J.C."/>
            <person name="Tapia R."/>
            <person name="Han C."/>
            <person name="Land M."/>
            <person name="Hauser L."/>
            <person name="Markowitz V."/>
            <person name="Cheng J.-F."/>
            <person name="Hugenholtz P."/>
            <person name="Woyke T."/>
            <person name="Wu D."/>
            <person name="Spring S."/>
            <person name="Brambilla E."/>
            <person name="Klenk H.-P."/>
            <person name="Eisen J.A."/>
        </authorList>
    </citation>
    <scope>NUCLEOTIDE SEQUENCE [LARGE SCALE GENOMIC DNA]</scope>
    <source>
        <strain>SNP6</strain>
    </source>
</reference>
<dbReference type="EC" id="3.6.3.5" evidence="10"/>
<dbReference type="FunFam" id="2.70.150.10:FF:000002">
    <property type="entry name" value="Copper-transporting ATPase 1, putative"/>
    <property type="match status" value="1"/>
</dbReference>
<dbReference type="Gene3D" id="3.40.1110.10">
    <property type="entry name" value="Calcium-transporting ATPase, cytoplasmic domain N"/>
    <property type="match status" value="1"/>
</dbReference>
<evidence type="ECO:0000256" key="2">
    <source>
        <dbReference type="ARBA" id="ARBA00006024"/>
    </source>
</evidence>
<keyword evidence="6 8" id="KW-1133">Transmembrane helix</keyword>
<protein>
    <submittedName>
        <fullName evidence="10">Heavy metal translocating P-type ATPase</fullName>
        <ecNumber evidence="10">3.6.3.5</ecNumber>
    </submittedName>
</protein>
<dbReference type="PRINTS" id="PR00119">
    <property type="entry name" value="CATATPASE"/>
</dbReference>
<dbReference type="Pfam" id="PF00122">
    <property type="entry name" value="E1-E2_ATPase"/>
    <property type="match status" value="1"/>
</dbReference>
<dbReference type="InterPro" id="IPR008250">
    <property type="entry name" value="ATPase_P-typ_transduc_dom_A_sf"/>
</dbReference>